<reference evidence="1" key="1">
    <citation type="submission" date="2019-04" db="EMBL/GenBank/DDBJ databases">
        <title>Microbes associate with the intestines of laboratory mice.</title>
        <authorList>
            <person name="Navarre W."/>
            <person name="Wong E."/>
            <person name="Huang K."/>
            <person name="Tropini C."/>
            <person name="Ng K."/>
            <person name="Yu B."/>
        </authorList>
    </citation>
    <scope>NUCLEOTIDE SEQUENCE</scope>
    <source>
        <strain evidence="1">NM04_E33</strain>
    </source>
</reference>
<protein>
    <submittedName>
        <fullName evidence="1">Uncharacterized protein</fullName>
    </submittedName>
</protein>
<evidence type="ECO:0000313" key="1">
    <source>
        <dbReference type="EMBL" id="TGY77541.1"/>
    </source>
</evidence>
<name>A0AC61RBM0_9BACT</name>
<gene>
    <name evidence="1" type="ORF">E5331_13935</name>
</gene>
<organism evidence="1 2">
    <name type="scientific">Lepagella muris</name>
    <dbReference type="NCBI Taxonomy" id="3032870"/>
    <lineage>
        <taxon>Bacteria</taxon>
        <taxon>Pseudomonadati</taxon>
        <taxon>Bacteroidota</taxon>
        <taxon>Bacteroidia</taxon>
        <taxon>Bacteroidales</taxon>
        <taxon>Muribaculaceae</taxon>
        <taxon>Lepagella</taxon>
    </lineage>
</organism>
<accession>A0AC61RBM0</accession>
<evidence type="ECO:0000313" key="2">
    <source>
        <dbReference type="Proteomes" id="UP000306319"/>
    </source>
</evidence>
<keyword evidence="2" id="KW-1185">Reference proteome</keyword>
<dbReference type="EMBL" id="SRYB01000023">
    <property type="protein sequence ID" value="TGY77541.1"/>
    <property type="molecule type" value="Genomic_DNA"/>
</dbReference>
<proteinExistence type="predicted"/>
<dbReference type="Proteomes" id="UP000306319">
    <property type="component" value="Unassembled WGS sequence"/>
</dbReference>
<sequence>MNKDELNRLLDSVYELEGLIHLALAREDCPEVVPGLILRKAESLPKLAASIIGRRDNQPMQETVTVGIIADEPEYQDPVEMVDDNAVDGNAVDDEEDMPECLSMSECLAVTDDFEDDPVAAATDDEPAAIEPEKEDSVVATPESPAVPAVQAMPEVPSKGAVRVPRGRLVFTINDRFRFKRELFNNSDINFNETLARVASMEGYEEAEDYFVDELQWDLERQDVADFLEILKNYFK</sequence>
<comment type="caution">
    <text evidence="1">The sequence shown here is derived from an EMBL/GenBank/DDBJ whole genome shotgun (WGS) entry which is preliminary data.</text>
</comment>